<evidence type="ECO:0000256" key="3">
    <source>
        <dbReference type="ARBA" id="ARBA00023015"/>
    </source>
</evidence>
<evidence type="ECO:0000256" key="1">
    <source>
        <dbReference type="ARBA" id="ARBA00004123"/>
    </source>
</evidence>
<dbReference type="PROSITE" id="PS51754">
    <property type="entry name" value="OVATE"/>
    <property type="match status" value="1"/>
</dbReference>
<sequence>MLGKGLHHCFSRLKRPSHSAPPPIPNSEYTPSTSASASSASSASVVFKNFNSLYDPTASSDSETLTLTLTTLSSATATATATAASSSSSSSLSLSLSLSAAAEEGPAPAHSPSPSPSERDLSTAIASRRFFPASPGRSKSIVDSAAVAVVGVGTGVAVPTYSPDPYGDFRRSMEEMVAALGLDAAARRTHLHELLLCYLALNSKRTHKYIIGAFADLLLGLAPAAAASEECLG</sequence>
<evidence type="ECO:0000256" key="2">
    <source>
        <dbReference type="ARBA" id="ARBA00022491"/>
    </source>
</evidence>
<comment type="function">
    <text evidence="6">Transcriptional repressor that regulates multiple aspects of plant growth and development.</text>
</comment>
<evidence type="ECO:0000313" key="10">
    <source>
        <dbReference type="RefSeq" id="XP_020104877.1"/>
    </source>
</evidence>
<dbReference type="GO" id="GO:0005634">
    <property type="term" value="C:nucleus"/>
    <property type="evidence" value="ECO:0007669"/>
    <property type="project" value="UniProtKB-SubCell"/>
</dbReference>
<reference evidence="9" key="1">
    <citation type="journal article" date="2015" name="Nat. Genet.">
        <title>The pineapple genome and the evolution of CAM photosynthesis.</title>
        <authorList>
            <person name="Ming R."/>
            <person name="VanBuren R."/>
            <person name="Wai C.M."/>
            <person name="Tang H."/>
            <person name="Schatz M.C."/>
            <person name="Bowers J.E."/>
            <person name="Lyons E."/>
            <person name="Wang M.L."/>
            <person name="Chen J."/>
            <person name="Biggers E."/>
            <person name="Zhang J."/>
            <person name="Huang L."/>
            <person name="Zhang L."/>
            <person name="Miao W."/>
            <person name="Zhang J."/>
            <person name="Ye Z."/>
            <person name="Miao C."/>
            <person name="Lin Z."/>
            <person name="Wang H."/>
            <person name="Zhou H."/>
            <person name="Yim W.C."/>
            <person name="Priest H.D."/>
            <person name="Zheng C."/>
            <person name="Woodhouse M."/>
            <person name="Edger P.P."/>
            <person name="Guyot R."/>
            <person name="Guo H.B."/>
            <person name="Guo H."/>
            <person name="Zheng G."/>
            <person name="Singh R."/>
            <person name="Sharma A."/>
            <person name="Min X."/>
            <person name="Zheng Y."/>
            <person name="Lee H."/>
            <person name="Gurtowski J."/>
            <person name="Sedlazeck F.J."/>
            <person name="Harkess A."/>
            <person name="McKain M.R."/>
            <person name="Liao Z."/>
            <person name="Fang J."/>
            <person name="Liu J."/>
            <person name="Zhang X."/>
            <person name="Zhang Q."/>
            <person name="Hu W."/>
            <person name="Qin Y."/>
            <person name="Wang K."/>
            <person name="Chen L.Y."/>
            <person name="Shirley N."/>
            <person name="Lin Y.R."/>
            <person name="Liu L.Y."/>
            <person name="Hernandez A.G."/>
            <person name="Wright C.L."/>
            <person name="Bulone V."/>
            <person name="Tuskan G.A."/>
            <person name="Heath K."/>
            <person name="Zee F."/>
            <person name="Moore P.H."/>
            <person name="Sunkar R."/>
            <person name="Leebens-Mack J.H."/>
            <person name="Mockler T."/>
            <person name="Bennetzen J.L."/>
            <person name="Freeling M."/>
            <person name="Sankoff D."/>
            <person name="Paterson A.H."/>
            <person name="Zhu X."/>
            <person name="Yang X."/>
            <person name="Smith J.A."/>
            <person name="Cushman J.C."/>
            <person name="Paull R.E."/>
            <person name="Yu Q."/>
        </authorList>
    </citation>
    <scope>NUCLEOTIDE SEQUENCE [LARGE SCALE GENOMIC DNA]</scope>
    <source>
        <strain evidence="9">cv. F153</strain>
    </source>
</reference>
<dbReference type="GO" id="GO:0045892">
    <property type="term" value="P:negative regulation of DNA-templated transcription"/>
    <property type="evidence" value="ECO:0007669"/>
    <property type="project" value="UniProtKB-UniRule"/>
</dbReference>
<feature type="domain" description="OVATE" evidence="8">
    <location>
        <begin position="158"/>
        <end position="220"/>
    </location>
</feature>
<keyword evidence="5 6" id="KW-0539">Nucleus</keyword>
<evidence type="ECO:0000256" key="4">
    <source>
        <dbReference type="ARBA" id="ARBA00023163"/>
    </source>
</evidence>
<dbReference type="Pfam" id="PF04844">
    <property type="entry name" value="Ovate"/>
    <property type="match status" value="1"/>
</dbReference>
<dbReference type="AlphaFoldDB" id="A0A6P5GAM4"/>
<keyword evidence="9" id="KW-1185">Reference proteome</keyword>
<keyword evidence="2 6" id="KW-0678">Repressor</keyword>
<dbReference type="InterPro" id="IPR038933">
    <property type="entry name" value="Ovate"/>
</dbReference>
<name>A0A6P5GAM4_ANACO</name>
<feature type="region of interest" description="Disordered" evidence="7">
    <location>
        <begin position="102"/>
        <end position="121"/>
    </location>
</feature>
<gene>
    <name evidence="10" type="primary">LOC109721596</name>
</gene>
<dbReference type="InterPro" id="IPR006458">
    <property type="entry name" value="Ovate_C"/>
</dbReference>
<evidence type="ECO:0000256" key="7">
    <source>
        <dbReference type="SAM" id="MobiDB-lite"/>
    </source>
</evidence>
<proteinExistence type="predicted"/>
<dbReference type="OrthoDB" id="690912at2759"/>
<dbReference type="NCBIfam" id="TIGR01568">
    <property type="entry name" value="A_thal_3678"/>
    <property type="match status" value="1"/>
</dbReference>
<protein>
    <recommendedName>
        <fullName evidence="6">Transcription repressor</fullName>
    </recommendedName>
    <alternativeName>
        <fullName evidence="6">Ovate family protein</fullName>
    </alternativeName>
</protein>
<dbReference type="PANTHER" id="PTHR33057">
    <property type="entry name" value="TRANSCRIPTION REPRESSOR OFP7-RELATED"/>
    <property type="match status" value="1"/>
</dbReference>
<evidence type="ECO:0000313" key="9">
    <source>
        <dbReference type="Proteomes" id="UP000515123"/>
    </source>
</evidence>
<dbReference type="Gramene" id="Aco004275.1.mrna1">
    <property type="protein sequence ID" value="Aco004275.1.mrna1.cds1"/>
    <property type="gene ID" value="Aco004275.1.path1"/>
</dbReference>
<dbReference type="Proteomes" id="UP000515123">
    <property type="component" value="Linkage group 15"/>
</dbReference>
<accession>A0A6P5GAM4</accession>
<dbReference type="GeneID" id="109721596"/>
<feature type="region of interest" description="Disordered" evidence="7">
    <location>
        <begin position="12"/>
        <end position="36"/>
    </location>
</feature>
<keyword evidence="4 6" id="KW-0804">Transcription</keyword>
<comment type="subcellular location">
    <subcellularLocation>
        <location evidence="1 6">Nucleus</location>
    </subcellularLocation>
</comment>
<organism evidence="9 10">
    <name type="scientific">Ananas comosus</name>
    <name type="common">Pineapple</name>
    <name type="synonym">Ananas ananas</name>
    <dbReference type="NCBI Taxonomy" id="4615"/>
    <lineage>
        <taxon>Eukaryota</taxon>
        <taxon>Viridiplantae</taxon>
        <taxon>Streptophyta</taxon>
        <taxon>Embryophyta</taxon>
        <taxon>Tracheophyta</taxon>
        <taxon>Spermatophyta</taxon>
        <taxon>Magnoliopsida</taxon>
        <taxon>Liliopsida</taxon>
        <taxon>Poales</taxon>
        <taxon>Bromeliaceae</taxon>
        <taxon>Bromelioideae</taxon>
        <taxon>Ananas</taxon>
    </lineage>
</organism>
<keyword evidence="3 6" id="KW-0805">Transcription regulation</keyword>
<reference evidence="10" key="2">
    <citation type="submission" date="2025-08" db="UniProtKB">
        <authorList>
            <consortium name="RefSeq"/>
        </authorList>
    </citation>
    <scope>IDENTIFICATION</scope>
    <source>
        <tissue evidence="10">Leaf</tissue>
    </source>
</reference>
<dbReference type="RefSeq" id="XP_020104877.1">
    <property type="nucleotide sequence ID" value="XM_020249288.1"/>
</dbReference>
<dbReference type="PANTHER" id="PTHR33057:SF21">
    <property type="entry name" value="TRANSCRIPTION REPRESSOR"/>
    <property type="match status" value="1"/>
</dbReference>
<evidence type="ECO:0000259" key="8">
    <source>
        <dbReference type="PROSITE" id="PS51754"/>
    </source>
</evidence>
<evidence type="ECO:0000256" key="5">
    <source>
        <dbReference type="ARBA" id="ARBA00023242"/>
    </source>
</evidence>
<evidence type="ECO:0000256" key="6">
    <source>
        <dbReference type="RuleBase" id="RU367028"/>
    </source>
</evidence>